<evidence type="ECO:0000313" key="3">
    <source>
        <dbReference type="Proteomes" id="UP000298030"/>
    </source>
</evidence>
<proteinExistence type="predicted"/>
<dbReference type="AlphaFoldDB" id="A0A4Y7SFC1"/>
<accession>A0A4Y7SFC1</accession>
<feature type="region of interest" description="Disordered" evidence="1">
    <location>
        <begin position="115"/>
        <end position="138"/>
    </location>
</feature>
<evidence type="ECO:0000313" key="2">
    <source>
        <dbReference type="EMBL" id="TEB20555.1"/>
    </source>
</evidence>
<gene>
    <name evidence="2" type="ORF">FA13DRAFT_1800788</name>
</gene>
<feature type="compositionally biased region" description="Basic and acidic residues" evidence="1">
    <location>
        <begin position="66"/>
        <end position="76"/>
    </location>
</feature>
<feature type="region of interest" description="Disordered" evidence="1">
    <location>
        <begin position="1"/>
        <end position="102"/>
    </location>
</feature>
<protein>
    <submittedName>
        <fullName evidence="2">Uncharacterized protein</fullName>
    </submittedName>
</protein>
<keyword evidence="3" id="KW-1185">Reference proteome</keyword>
<organism evidence="2 3">
    <name type="scientific">Coprinellus micaceus</name>
    <name type="common">Glistening ink-cap mushroom</name>
    <name type="synonym">Coprinus micaceus</name>
    <dbReference type="NCBI Taxonomy" id="71717"/>
    <lineage>
        <taxon>Eukaryota</taxon>
        <taxon>Fungi</taxon>
        <taxon>Dikarya</taxon>
        <taxon>Basidiomycota</taxon>
        <taxon>Agaricomycotina</taxon>
        <taxon>Agaricomycetes</taxon>
        <taxon>Agaricomycetidae</taxon>
        <taxon>Agaricales</taxon>
        <taxon>Agaricineae</taxon>
        <taxon>Psathyrellaceae</taxon>
        <taxon>Coprinellus</taxon>
    </lineage>
</organism>
<comment type="caution">
    <text evidence="2">The sequence shown here is derived from an EMBL/GenBank/DDBJ whole genome shotgun (WGS) entry which is preliminary data.</text>
</comment>
<sequence>MPIVVRYEPSSPIVPTSEPTEVELSPPPPKTPWMESQNLDGAMLGSLDDGKPLPECDNSQNAMALTRKDDPIDYHHLATPTKHSTRRHQRSYSPPHKDPPLESYPCQHYPPITFSQFMKPGPFSRRSQSPTASNSLEQNVQVAEDPFKAGDSQDVTAAHTHRSLKRMRRSDVARPTPQITTTAPLTFVSPADRHHALFQLELIDIDVAALAFKRRRLLELLGDSAA</sequence>
<evidence type="ECO:0000256" key="1">
    <source>
        <dbReference type="SAM" id="MobiDB-lite"/>
    </source>
</evidence>
<name>A0A4Y7SFC1_COPMI</name>
<feature type="compositionally biased region" description="Polar residues" evidence="1">
    <location>
        <begin position="125"/>
        <end position="138"/>
    </location>
</feature>
<reference evidence="2 3" key="1">
    <citation type="journal article" date="2019" name="Nat. Ecol. Evol.">
        <title>Megaphylogeny resolves global patterns of mushroom evolution.</title>
        <authorList>
            <person name="Varga T."/>
            <person name="Krizsan K."/>
            <person name="Foldi C."/>
            <person name="Dima B."/>
            <person name="Sanchez-Garcia M."/>
            <person name="Sanchez-Ramirez S."/>
            <person name="Szollosi G.J."/>
            <person name="Szarkandi J.G."/>
            <person name="Papp V."/>
            <person name="Albert L."/>
            <person name="Andreopoulos W."/>
            <person name="Angelini C."/>
            <person name="Antonin V."/>
            <person name="Barry K.W."/>
            <person name="Bougher N.L."/>
            <person name="Buchanan P."/>
            <person name="Buyck B."/>
            <person name="Bense V."/>
            <person name="Catcheside P."/>
            <person name="Chovatia M."/>
            <person name="Cooper J."/>
            <person name="Damon W."/>
            <person name="Desjardin D."/>
            <person name="Finy P."/>
            <person name="Geml J."/>
            <person name="Haridas S."/>
            <person name="Hughes K."/>
            <person name="Justo A."/>
            <person name="Karasinski D."/>
            <person name="Kautmanova I."/>
            <person name="Kiss B."/>
            <person name="Kocsube S."/>
            <person name="Kotiranta H."/>
            <person name="LaButti K.M."/>
            <person name="Lechner B.E."/>
            <person name="Liimatainen K."/>
            <person name="Lipzen A."/>
            <person name="Lukacs Z."/>
            <person name="Mihaltcheva S."/>
            <person name="Morgado L.N."/>
            <person name="Niskanen T."/>
            <person name="Noordeloos M.E."/>
            <person name="Ohm R.A."/>
            <person name="Ortiz-Santana B."/>
            <person name="Ovrebo C."/>
            <person name="Racz N."/>
            <person name="Riley R."/>
            <person name="Savchenko A."/>
            <person name="Shiryaev A."/>
            <person name="Soop K."/>
            <person name="Spirin V."/>
            <person name="Szebenyi C."/>
            <person name="Tomsovsky M."/>
            <person name="Tulloss R.E."/>
            <person name="Uehling J."/>
            <person name="Grigoriev I.V."/>
            <person name="Vagvolgyi C."/>
            <person name="Papp T."/>
            <person name="Martin F.M."/>
            <person name="Miettinen O."/>
            <person name="Hibbett D.S."/>
            <person name="Nagy L.G."/>
        </authorList>
    </citation>
    <scope>NUCLEOTIDE SEQUENCE [LARGE SCALE GENOMIC DNA]</scope>
    <source>
        <strain evidence="2 3">FP101781</strain>
    </source>
</reference>
<dbReference type="EMBL" id="QPFP01000136">
    <property type="protein sequence ID" value="TEB20555.1"/>
    <property type="molecule type" value="Genomic_DNA"/>
</dbReference>
<dbReference type="Proteomes" id="UP000298030">
    <property type="component" value="Unassembled WGS sequence"/>
</dbReference>